<reference evidence="2 3" key="1">
    <citation type="submission" date="2006-02" db="EMBL/GenBank/DDBJ databases">
        <authorList>
            <person name="Moran M.A."/>
            <person name="Kjelleberg S."/>
            <person name="Egan S."/>
            <person name="Saunders N."/>
            <person name="Thomas T."/>
            <person name="Ferriera S."/>
            <person name="Johnson J."/>
            <person name="Kravitz S."/>
            <person name="Halpern A."/>
            <person name="Remington K."/>
            <person name="Beeson K."/>
            <person name="Tran B."/>
            <person name="Rogers Y.-H."/>
            <person name="Friedman R."/>
            <person name="Venter J.C."/>
        </authorList>
    </citation>
    <scope>NUCLEOTIDE SEQUENCE [LARGE SCALE GENOMIC DNA]</scope>
    <source>
        <strain evidence="2 3">D2</strain>
    </source>
</reference>
<protein>
    <submittedName>
        <fullName evidence="2">Putative orphan protein</fullName>
    </submittedName>
</protein>
<comment type="caution">
    <text evidence="2">The sequence shown here is derived from an EMBL/GenBank/DDBJ whole genome shotgun (WGS) entry which is preliminary data.</text>
</comment>
<feature type="signal peptide" evidence="1">
    <location>
        <begin position="1"/>
        <end position="20"/>
    </location>
</feature>
<dbReference type="Proteomes" id="UP000006201">
    <property type="component" value="Unassembled WGS sequence"/>
</dbReference>
<name>A4CC96_9GAMM</name>
<organism evidence="2 3">
    <name type="scientific">Pseudoalteromonas tunicata D2</name>
    <dbReference type="NCBI Taxonomy" id="87626"/>
    <lineage>
        <taxon>Bacteria</taxon>
        <taxon>Pseudomonadati</taxon>
        <taxon>Pseudomonadota</taxon>
        <taxon>Gammaproteobacteria</taxon>
        <taxon>Alteromonadales</taxon>
        <taxon>Pseudoalteromonadaceae</taxon>
        <taxon>Pseudoalteromonas</taxon>
    </lineage>
</organism>
<dbReference type="InterPro" id="IPR020008">
    <property type="entry name" value="GlyGly_CTERM"/>
</dbReference>
<proteinExistence type="predicted"/>
<dbReference type="InterPro" id="IPR022562">
    <property type="entry name" value="DUF3466"/>
</dbReference>
<dbReference type="eggNOG" id="COG5563">
    <property type="taxonomic scope" value="Bacteria"/>
</dbReference>
<dbReference type="RefSeq" id="WP_009839815.1">
    <property type="nucleotide sequence ID" value="NZ_CH959301.1"/>
</dbReference>
<dbReference type="AlphaFoldDB" id="A4CC96"/>
<dbReference type="HOGENOM" id="CLU_033618_0_0_6"/>
<evidence type="ECO:0000313" key="3">
    <source>
        <dbReference type="Proteomes" id="UP000006201"/>
    </source>
</evidence>
<sequence length="572" mass="63152">MKYTVLAASLAALLAPNVWAATYKLEELGTKETAKHGYVTAFNNNGEAIGVTRGEFSLKIDNQIIDYDDSTLKTAYNNQKKYEESINKTITFTLDDIKNGTINADALTFVMSVIQSRNRDPKWQKISDQIAVDFSSPVNEVTLFDIPSVDFDGLTRSTTNYYTAITEDGVKAAWGTSPYSKITFTPEGKDEVTYFVRDFEARGLVISASGEQTALSPIYDTHGGVSIATDIKQLTDGSYVVVGDSSIGIPEDRQKNLDDNCDNKDEPTEVCIWSFKTADVPLFDRRASLWRLDSNLNVTSVENLGLALTPKEDEGNAFRSSALGVNSSGIAVGYSDMRWKEDNGWVSQPVYFNNGVVTPIVTQDKYYRGLSGKAVDINDNNIITGYHTQLISGVVRTKFFYHNIATSETVFPTDFFSSSSSTAHDINNAGFIVGEGEVETSTSSNRRREGFLYDLNSNTFTNVNNFLPCYDTDGKTAYPYVVGEAIAINDNNEIIGSATKTVKKRDSLGQVTVDSTGKEEFESIVVPVKLTPITGSIESCPPTVQQPYERQGGSLAWLSFLLFPLVTWRRRR</sequence>
<dbReference type="OrthoDB" id="6219137at2"/>
<keyword evidence="3" id="KW-1185">Reference proteome</keyword>
<evidence type="ECO:0000256" key="1">
    <source>
        <dbReference type="SAM" id="SignalP"/>
    </source>
</evidence>
<evidence type="ECO:0000313" key="2">
    <source>
        <dbReference type="EMBL" id="EAR27983.1"/>
    </source>
</evidence>
<dbReference type="STRING" id="87626.PTD2_19215"/>
<dbReference type="Pfam" id="PF11949">
    <property type="entry name" value="DUF3466"/>
    <property type="match status" value="1"/>
</dbReference>
<dbReference type="NCBIfam" id="TIGR03501">
    <property type="entry name" value="GlyGly_CTERM"/>
    <property type="match status" value="1"/>
</dbReference>
<keyword evidence="1" id="KW-0732">Signal</keyword>
<dbReference type="EMBL" id="AAOH01000005">
    <property type="protein sequence ID" value="EAR27983.1"/>
    <property type="molecule type" value="Genomic_DNA"/>
</dbReference>
<feature type="chain" id="PRO_5002666162" evidence="1">
    <location>
        <begin position="21"/>
        <end position="572"/>
    </location>
</feature>
<gene>
    <name evidence="2" type="ORF">PTD2_19215</name>
</gene>
<accession>A4CC96</accession>